<sequence length="121" mass="14128">MTELNKVKNAIQVLDGLSRSETDFNEADWSIDYKQDLDKELGNELANLKIELELLMSAIQRKDFVTAKCALVMIKVFSLNLSNFFLNIFEDIEKVGWSEQSHLPDIPENYQIPDHYNYRKK</sequence>
<evidence type="ECO:0000313" key="2">
    <source>
        <dbReference type="Proteomes" id="UP001248822"/>
    </source>
</evidence>
<dbReference type="Proteomes" id="UP001248822">
    <property type="component" value="Unassembled WGS sequence"/>
</dbReference>
<organism evidence="1 2">
    <name type="scientific">Pseudenterobacter timonensis</name>
    <dbReference type="NCBI Taxonomy" id="1755099"/>
    <lineage>
        <taxon>Bacteria</taxon>
        <taxon>Pseudomonadati</taxon>
        <taxon>Pseudomonadota</taxon>
        <taxon>Gammaproteobacteria</taxon>
        <taxon>Enterobacterales</taxon>
        <taxon>Enterobacteriaceae</taxon>
        <taxon>Pseudenterobacter</taxon>
    </lineage>
</organism>
<protein>
    <submittedName>
        <fullName evidence="1">Uncharacterized protein</fullName>
    </submittedName>
</protein>
<name>A0AAE4DLA4_9ENTR</name>
<dbReference type="RefSeq" id="WP_310825090.1">
    <property type="nucleotide sequence ID" value="NZ_JAQGEC010000003.1"/>
</dbReference>
<comment type="caution">
    <text evidence="1">The sequence shown here is derived from an EMBL/GenBank/DDBJ whole genome shotgun (WGS) entry which is preliminary data.</text>
</comment>
<gene>
    <name evidence="1" type="ORF">O7047_04830</name>
</gene>
<dbReference type="EMBL" id="JAQGEC010000003">
    <property type="protein sequence ID" value="MDR9889561.1"/>
    <property type="molecule type" value="Genomic_DNA"/>
</dbReference>
<evidence type="ECO:0000313" key="1">
    <source>
        <dbReference type="EMBL" id="MDR9889561.1"/>
    </source>
</evidence>
<reference evidence="1" key="1">
    <citation type="submission" date="2022-12" db="EMBL/GenBank/DDBJ databases">
        <title>NDM-1 containing novel ST 2018 Pseudenterobacter timonensis.</title>
        <authorList>
            <person name="Halder G."/>
            <person name="Mandal S."/>
            <person name="Dutta S."/>
        </authorList>
    </citation>
    <scope>NUCLEOTIDE SEQUENCE</scope>
    <source>
        <strain evidence="1">CNCI147</strain>
    </source>
</reference>
<dbReference type="AlphaFoldDB" id="A0AAE4DLA4"/>
<proteinExistence type="predicted"/>
<accession>A0AAE4DLA4</accession>
<dbReference type="Gene3D" id="6.10.290.10">
    <property type="match status" value="1"/>
</dbReference>